<dbReference type="GO" id="GO:0008061">
    <property type="term" value="F:chitin binding"/>
    <property type="evidence" value="ECO:0007669"/>
    <property type="project" value="InterPro"/>
</dbReference>
<evidence type="ECO:0000313" key="5">
    <source>
        <dbReference type="Proteomes" id="UP001497497"/>
    </source>
</evidence>
<feature type="chain" id="PRO_5043774501" description="Chitin-binding type-2 domain-containing protein" evidence="2">
    <location>
        <begin position="23"/>
        <end position="572"/>
    </location>
</feature>
<dbReference type="InterPro" id="IPR002557">
    <property type="entry name" value="Chitin-bd_dom"/>
</dbReference>
<dbReference type="PROSITE" id="PS50940">
    <property type="entry name" value="CHIT_BIND_II"/>
    <property type="match status" value="2"/>
</dbReference>
<feature type="signal peptide" evidence="2">
    <location>
        <begin position="1"/>
        <end position="22"/>
    </location>
</feature>
<proteinExistence type="predicted"/>
<evidence type="ECO:0000256" key="1">
    <source>
        <dbReference type="SAM" id="MobiDB-lite"/>
    </source>
</evidence>
<feature type="region of interest" description="Disordered" evidence="1">
    <location>
        <begin position="93"/>
        <end position="114"/>
    </location>
</feature>
<organism evidence="4 5">
    <name type="scientific">Lymnaea stagnalis</name>
    <name type="common">Great pond snail</name>
    <name type="synonym">Helix stagnalis</name>
    <dbReference type="NCBI Taxonomy" id="6523"/>
    <lineage>
        <taxon>Eukaryota</taxon>
        <taxon>Metazoa</taxon>
        <taxon>Spiralia</taxon>
        <taxon>Lophotrochozoa</taxon>
        <taxon>Mollusca</taxon>
        <taxon>Gastropoda</taxon>
        <taxon>Heterobranchia</taxon>
        <taxon>Euthyneura</taxon>
        <taxon>Panpulmonata</taxon>
        <taxon>Hygrophila</taxon>
        <taxon>Lymnaeoidea</taxon>
        <taxon>Lymnaeidae</taxon>
        <taxon>Lymnaea</taxon>
    </lineage>
</organism>
<comment type="caution">
    <text evidence="4">The sequence shown here is derived from an EMBL/GenBank/DDBJ whole genome shotgun (WGS) entry which is preliminary data.</text>
</comment>
<gene>
    <name evidence="4" type="ORF">GSLYS_00017959001</name>
</gene>
<keyword evidence="2" id="KW-0732">Signal</keyword>
<dbReference type="Pfam" id="PF01607">
    <property type="entry name" value="CBM_14"/>
    <property type="match status" value="1"/>
</dbReference>
<dbReference type="GO" id="GO:0005576">
    <property type="term" value="C:extracellular region"/>
    <property type="evidence" value="ECO:0007669"/>
    <property type="project" value="InterPro"/>
</dbReference>
<feature type="domain" description="Chitin-binding type-2" evidence="3">
    <location>
        <begin position="264"/>
        <end position="321"/>
    </location>
</feature>
<feature type="region of interest" description="Disordered" evidence="1">
    <location>
        <begin position="225"/>
        <end position="248"/>
    </location>
</feature>
<dbReference type="SUPFAM" id="SSF57625">
    <property type="entry name" value="Invertebrate chitin-binding proteins"/>
    <property type="match status" value="2"/>
</dbReference>
<reference evidence="4 5" key="1">
    <citation type="submission" date="2024-04" db="EMBL/GenBank/DDBJ databases">
        <authorList>
            <consortium name="Genoscope - CEA"/>
            <person name="William W."/>
        </authorList>
    </citation>
    <scope>NUCLEOTIDE SEQUENCE [LARGE SCALE GENOMIC DNA]</scope>
</reference>
<name>A0AAV2IFW0_LYMST</name>
<sequence>MTGRVSLMCLLVGLSILSKLEAQTHECLIQDGREANGDDSSCESYWECEDGEGTLQRCEGDSQFDFARRECLHNRAVWCQWQYDTVQQRGGLAGTPFDPRRPVNVRKPWLQGQGSGTYTGARAVTSFTHTHDGGTHVHLLDANGRYVDTTDHFHEYTRPPGQRRPQKREAGHQLGVEAADTRRNNHQAAKQLTSIHKASSAEHAYNSRGRQLGIDYDVMALKPGHGERDDVRKHEDHVEKGAKENEATGDYDADAEYDDADGGRFICGVAHGREPNMQDSECTSFWECSKYKGTQMECDEGYLYDVYAKDCRPHHEVDCRGQLQKFKDEEPEHRAEVEVKDDGVTVVHHFYHGGKQMSADLKPPPVHHDVNYVNFEQERDMKLSPQRASAARMSRRSAGISGDSGSILSDISLNPFRAWVARLQSPPKFIGNRSTIERSHVESGNKMDAVGSTVYSVDGNQTVADNQAIPVISLLQNPRTTEEIQPPMQKFRSTMPFSSPEKPDALGDVAARGAQHDISIKQLEDSSSPRGSSDVESRRWSYQAPGLNGKAAAASSSLLDDGESPFVPSPQV</sequence>
<evidence type="ECO:0000313" key="4">
    <source>
        <dbReference type="EMBL" id="CAL1544446.1"/>
    </source>
</evidence>
<evidence type="ECO:0000259" key="3">
    <source>
        <dbReference type="PROSITE" id="PS50940"/>
    </source>
</evidence>
<feature type="region of interest" description="Disordered" evidence="1">
    <location>
        <begin position="478"/>
        <end position="572"/>
    </location>
</feature>
<dbReference type="AlphaFoldDB" id="A0AAV2IFW0"/>
<evidence type="ECO:0000256" key="2">
    <source>
        <dbReference type="SAM" id="SignalP"/>
    </source>
</evidence>
<feature type="domain" description="Chitin-binding type-2" evidence="3">
    <location>
        <begin position="24"/>
        <end position="81"/>
    </location>
</feature>
<feature type="compositionally biased region" description="Basic and acidic residues" evidence="1">
    <location>
        <begin position="514"/>
        <end position="524"/>
    </location>
</feature>
<accession>A0AAV2IFW0</accession>
<dbReference type="EMBL" id="CAXITT010000622">
    <property type="protein sequence ID" value="CAL1544446.1"/>
    <property type="molecule type" value="Genomic_DNA"/>
</dbReference>
<dbReference type="InterPro" id="IPR036508">
    <property type="entry name" value="Chitin-bd_dom_sf"/>
</dbReference>
<dbReference type="Gene3D" id="2.170.140.10">
    <property type="entry name" value="Chitin binding domain"/>
    <property type="match status" value="2"/>
</dbReference>
<protein>
    <recommendedName>
        <fullName evidence="3">Chitin-binding type-2 domain-containing protein</fullName>
    </recommendedName>
</protein>
<keyword evidence="5" id="KW-1185">Reference proteome</keyword>
<dbReference type="Proteomes" id="UP001497497">
    <property type="component" value="Unassembled WGS sequence"/>
</dbReference>
<dbReference type="SMART" id="SM00494">
    <property type="entry name" value="ChtBD2"/>
    <property type="match status" value="2"/>
</dbReference>
<feature type="compositionally biased region" description="Basic and acidic residues" evidence="1">
    <location>
        <begin position="225"/>
        <end position="246"/>
    </location>
</feature>